<dbReference type="Proteomes" id="UP000318017">
    <property type="component" value="Chromosome"/>
</dbReference>
<accession>A0A518GFW0</accession>
<feature type="chain" id="PRO_5022013456" description="Tetratricopeptide repeat protein" evidence="2">
    <location>
        <begin position="26"/>
        <end position="397"/>
    </location>
</feature>
<reference evidence="3 4" key="1">
    <citation type="submission" date="2019-02" db="EMBL/GenBank/DDBJ databases">
        <title>Deep-cultivation of Planctomycetes and their phenomic and genomic characterization uncovers novel biology.</title>
        <authorList>
            <person name="Wiegand S."/>
            <person name="Jogler M."/>
            <person name="Boedeker C."/>
            <person name="Pinto D."/>
            <person name="Vollmers J."/>
            <person name="Rivas-Marin E."/>
            <person name="Kohn T."/>
            <person name="Peeters S.H."/>
            <person name="Heuer A."/>
            <person name="Rast P."/>
            <person name="Oberbeckmann S."/>
            <person name="Bunk B."/>
            <person name="Jeske O."/>
            <person name="Meyerdierks A."/>
            <person name="Storesund J.E."/>
            <person name="Kallscheuer N."/>
            <person name="Luecker S."/>
            <person name="Lage O.M."/>
            <person name="Pohl T."/>
            <person name="Merkel B.J."/>
            <person name="Hornburger P."/>
            <person name="Mueller R.-W."/>
            <person name="Bruemmer F."/>
            <person name="Labrenz M."/>
            <person name="Spormann A.M."/>
            <person name="Op den Camp H."/>
            <person name="Overmann J."/>
            <person name="Amann R."/>
            <person name="Jetten M.S.M."/>
            <person name="Mascher T."/>
            <person name="Medema M.H."/>
            <person name="Devos D.P."/>
            <person name="Kaster A.-K."/>
            <person name="Ovreas L."/>
            <person name="Rohde M."/>
            <person name="Galperin M.Y."/>
            <person name="Jogler C."/>
        </authorList>
    </citation>
    <scope>NUCLEOTIDE SEQUENCE [LARGE SCALE GENOMIC DNA]</scope>
    <source>
        <strain evidence="3 4">Q31a</strain>
    </source>
</reference>
<name>A0A518GFW0_9BACT</name>
<dbReference type="AlphaFoldDB" id="A0A518GFW0"/>
<evidence type="ECO:0000256" key="2">
    <source>
        <dbReference type="SAM" id="SignalP"/>
    </source>
</evidence>
<feature type="compositionally biased region" description="Basic and acidic residues" evidence="1">
    <location>
        <begin position="387"/>
        <end position="397"/>
    </location>
</feature>
<dbReference type="RefSeq" id="WP_145084945.1">
    <property type="nucleotide sequence ID" value="NZ_CP036298.1"/>
</dbReference>
<evidence type="ECO:0000256" key="1">
    <source>
        <dbReference type="SAM" id="MobiDB-lite"/>
    </source>
</evidence>
<protein>
    <recommendedName>
        <fullName evidence="5">Tetratricopeptide repeat protein</fullName>
    </recommendedName>
</protein>
<dbReference type="EMBL" id="CP036298">
    <property type="protein sequence ID" value="QDV27482.1"/>
    <property type="molecule type" value="Genomic_DNA"/>
</dbReference>
<organism evidence="3 4">
    <name type="scientific">Aureliella helgolandensis</name>
    <dbReference type="NCBI Taxonomy" id="2527968"/>
    <lineage>
        <taxon>Bacteria</taxon>
        <taxon>Pseudomonadati</taxon>
        <taxon>Planctomycetota</taxon>
        <taxon>Planctomycetia</taxon>
        <taxon>Pirellulales</taxon>
        <taxon>Pirellulaceae</taxon>
        <taxon>Aureliella</taxon>
    </lineage>
</organism>
<feature type="signal peptide" evidence="2">
    <location>
        <begin position="1"/>
        <end position="25"/>
    </location>
</feature>
<evidence type="ECO:0008006" key="5">
    <source>
        <dbReference type="Google" id="ProtNLM"/>
    </source>
</evidence>
<feature type="region of interest" description="Disordered" evidence="1">
    <location>
        <begin position="378"/>
        <end position="397"/>
    </location>
</feature>
<evidence type="ECO:0000313" key="3">
    <source>
        <dbReference type="EMBL" id="QDV27482.1"/>
    </source>
</evidence>
<gene>
    <name evidence="3" type="ORF">Q31a_58710</name>
</gene>
<proteinExistence type="predicted"/>
<keyword evidence="4" id="KW-1185">Reference proteome</keyword>
<dbReference type="KEGG" id="ahel:Q31a_58710"/>
<sequence length="397" mass="41832" precursor="true">MVSFKPVALILALTGSMLAGHSASAGDGYPPFGAWAYGSGSSPSFYSTGYSAAYRPVHRLLHHHAYARAGCATPYFRTPVRNLLAHCGAHCCTSRFSYSRAMYSLGPSSLRPLCCLPRVEYCGPVCVAPCFGSAPAPYGVGGTYESDWGSGYDAYAPEYEESWELPLGSLKSAPDSVEDDSLVSEVVLTSGRLAVNDGRSGASSARVRAASLADSSELSYRYVAVEKDSPVPAEVLAAADAIFRAGGYREAARAYAEISARYGAEPVLFGRRFVAQVASGDAFQAAVVAGSAALSGVVIRQEDLPADGLLGLGLTDQQIESWTELLSSRALADPDDALSMEAVGRWLDLAGDKPRAELFLARAARLRGDEVIPSESGGVLELSESVSKPERSTTKAL</sequence>
<evidence type="ECO:0000313" key="4">
    <source>
        <dbReference type="Proteomes" id="UP000318017"/>
    </source>
</evidence>
<keyword evidence="2" id="KW-0732">Signal</keyword>